<comment type="caution">
    <text evidence="1">The sequence shown here is derived from an EMBL/GenBank/DDBJ whole genome shotgun (WGS) entry which is preliminary data.</text>
</comment>
<sequence length="120" mass="13191">MACMIDKCGYMGVDTKIAIELKYKNASSFADGRALMPMGEILAIDKNGAVVGKIVSVYDIGIYNEGLTGVGKNDKWGFIDKNGKVVVPLQYDGARDFSEGVAWVQIFDKWIMIDKNGKFL</sequence>
<dbReference type="PANTHER" id="PTHR37841:SF1">
    <property type="entry name" value="DUF3298 DOMAIN-CONTAINING PROTEIN"/>
    <property type="match status" value="1"/>
</dbReference>
<gene>
    <name evidence="1" type="ORF">LMG8286_01642</name>
</gene>
<evidence type="ECO:0000313" key="2">
    <source>
        <dbReference type="Proteomes" id="UP000789359"/>
    </source>
</evidence>
<dbReference type="SUPFAM" id="SSF69360">
    <property type="entry name" value="Cell wall binding repeat"/>
    <property type="match status" value="1"/>
</dbReference>
<protein>
    <recommendedName>
        <fullName evidence="3">WG repeat-containing protein</fullName>
    </recommendedName>
</protein>
<dbReference type="EMBL" id="CAJHOE010000006">
    <property type="protein sequence ID" value="CAD7289090.1"/>
    <property type="molecule type" value="Genomic_DNA"/>
</dbReference>
<organism evidence="1 2">
    <name type="scientific">Campylobacter suis</name>
    <dbReference type="NCBI Taxonomy" id="2790657"/>
    <lineage>
        <taxon>Bacteria</taxon>
        <taxon>Pseudomonadati</taxon>
        <taxon>Campylobacterota</taxon>
        <taxon>Epsilonproteobacteria</taxon>
        <taxon>Campylobacterales</taxon>
        <taxon>Campylobacteraceae</taxon>
        <taxon>Campylobacter</taxon>
    </lineage>
</organism>
<reference evidence="1 2" key="1">
    <citation type="submission" date="2020-11" db="EMBL/GenBank/DDBJ databases">
        <authorList>
            <person name="Peeters C."/>
        </authorList>
    </citation>
    <scope>NUCLEOTIDE SEQUENCE [LARGE SCALE GENOMIC DNA]</scope>
    <source>
        <strain evidence="1 2">LMG 8286</strain>
    </source>
</reference>
<name>A0ABM8Q8F3_9BACT</name>
<dbReference type="InterPro" id="IPR032774">
    <property type="entry name" value="WG_beta_rep"/>
</dbReference>
<dbReference type="Pfam" id="PF14903">
    <property type="entry name" value="WG_beta_rep"/>
    <property type="match status" value="2"/>
</dbReference>
<accession>A0ABM8Q8F3</accession>
<proteinExistence type="predicted"/>
<keyword evidence="2" id="KW-1185">Reference proteome</keyword>
<evidence type="ECO:0008006" key="3">
    <source>
        <dbReference type="Google" id="ProtNLM"/>
    </source>
</evidence>
<dbReference type="Proteomes" id="UP000789359">
    <property type="component" value="Unassembled WGS sequence"/>
</dbReference>
<evidence type="ECO:0000313" key="1">
    <source>
        <dbReference type="EMBL" id="CAD7289090.1"/>
    </source>
</evidence>
<dbReference type="PANTHER" id="PTHR37841">
    <property type="entry name" value="GLR2918 PROTEIN"/>
    <property type="match status" value="1"/>
</dbReference>